<dbReference type="EC" id="2.7.8.-" evidence="9"/>
<dbReference type="InterPro" id="IPR003362">
    <property type="entry name" value="Bact_transf"/>
</dbReference>
<keyword evidence="6 7" id="KW-0472">Membrane</keyword>
<dbReference type="PANTHER" id="PTHR30576:SF0">
    <property type="entry name" value="UNDECAPRENYL-PHOSPHATE N-ACETYLGALACTOSAMINYL 1-PHOSPHATE TRANSFERASE-RELATED"/>
    <property type="match status" value="1"/>
</dbReference>
<dbReference type="InterPro" id="IPR017475">
    <property type="entry name" value="EPS_sugar_tfrase"/>
</dbReference>
<evidence type="ECO:0000256" key="5">
    <source>
        <dbReference type="ARBA" id="ARBA00022989"/>
    </source>
</evidence>
<dbReference type="GO" id="GO:0016740">
    <property type="term" value="F:transferase activity"/>
    <property type="evidence" value="ECO:0007669"/>
    <property type="project" value="UniProtKB-KW"/>
</dbReference>
<feature type="domain" description="Bacterial sugar transferase" evidence="8">
    <location>
        <begin position="254"/>
        <end position="434"/>
    </location>
</feature>
<evidence type="ECO:0000256" key="1">
    <source>
        <dbReference type="ARBA" id="ARBA00004141"/>
    </source>
</evidence>
<feature type="transmembrane region" description="Helical" evidence="7">
    <location>
        <begin position="12"/>
        <end position="33"/>
    </location>
</feature>
<dbReference type="Pfam" id="PF13727">
    <property type="entry name" value="CoA_binding_3"/>
    <property type="match status" value="1"/>
</dbReference>
<keyword evidence="3 9" id="KW-0808">Transferase</keyword>
<feature type="transmembrane region" description="Helical" evidence="7">
    <location>
        <begin position="104"/>
        <end position="123"/>
    </location>
</feature>
<feature type="transmembrane region" description="Helical" evidence="7">
    <location>
        <begin position="45"/>
        <end position="66"/>
    </location>
</feature>
<evidence type="ECO:0000256" key="7">
    <source>
        <dbReference type="SAM" id="Phobius"/>
    </source>
</evidence>
<protein>
    <submittedName>
        <fullName evidence="9">Sugar transferase</fullName>
        <ecNumber evidence="9">2.7.8.-</ecNumber>
    </submittedName>
</protein>
<keyword evidence="10" id="KW-1185">Reference proteome</keyword>
<comment type="similarity">
    <text evidence="2">Belongs to the bacterial sugar transferase family.</text>
</comment>
<name>A0ABV1CY00_9FIRM</name>
<reference evidence="9 10" key="1">
    <citation type="submission" date="2024-03" db="EMBL/GenBank/DDBJ databases">
        <title>Human intestinal bacterial collection.</title>
        <authorList>
            <person name="Pauvert C."/>
            <person name="Hitch T.C.A."/>
            <person name="Clavel T."/>
        </authorList>
    </citation>
    <scope>NUCLEOTIDE SEQUENCE [LARGE SCALE GENOMIC DNA]</scope>
    <source>
        <strain evidence="9 10">CLA-AA-H81</strain>
    </source>
</reference>
<comment type="subcellular location">
    <subcellularLocation>
        <location evidence="1">Membrane</location>
        <topology evidence="1">Multi-pass membrane protein</topology>
    </subcellularLocation>
</comment>
<dbReference type="Pfam" id="PF02397">
    <property type="entry name" value="Bac_transf"/>
    <property type="match status" value="1"/>
</dbReference>
<keyword evidence="4 7" id="KW-0812">Transmembrane</keyword>
<accession>A0ABV1CY00</accession>
<feature type="transmembrane region" description="Helical" evidence="7">
    <location>
        <begin position="259"/>
        <end position="280"/>
    </location>
</feature>
<dbReference type="PANTHER" id="PTHR30576">
    <property type="entry name" value="COLANIC BIOSYNTHESIS UDP-GLUCOSE LIPID CARRIER TRANSFERASE"/>
    <property type="match status" value="1"/>
</dbReference>
<evidence type="ECO:0000256" key="2">
    <source>
        <dbReference type="ARBA" id="ARBA00006464"/>
    </source>
</evidence>
<dbReference type="RefSeq" id="WP_349173923.1">
    <property type="nucleotide sequence ID" value="NZ_JBBMEU010000071.1"/>
</dbReference>
<gene>
    <name evidence="9" type="ORF">WMO23_09810</name>
</gene>
<dbReference type="Proteomes" id="UP001433088">
    <property type="component" value="Unassembled WGS sequence"/>
</dbReference>
<evidence type="ECO:0000256" key="3">
    <source>
        <dbReference type="ARBA" id="ARBA00022679"/>
    </source>
</evidence>
<feature type="transmembrane region" description="Helical" evidence="7">
    <location>
        <begin position="78"/>
        <end position="98"/>
    </location>
</feature>
<organism evidence="9 10">
    <name type="scientific">Megasphaera intestinihominis</name>
    <dbReference type="NCBI Taxonomy" id="3133159"/>
    <lineage>
        <taxon>Bacteria</taxon>
        <taxon>Bacillati</taxon>
        <taxon>Bacillota</taxon>
        <taxon>Negativicutes</taxon>
        <taxon>Veillonellales</taxon>
        <taxon>Veillonellaceae</taxon>
        <taxon>Megasphaera</taxon>
    </lineage>
</organism>
<evidence type="ECO:0000256" key="4">
    <source>
        <dbReference type="ARBA" id="ARBA00022692"/>
    </source>
</evidence>
<evidence type="ECO:0000259" key="8">
    <source>
        <dbReference type="Pfam" id="PF02397"/>
    </source>
</evidence>
<dbReference type="NCBIfam" id="TIGR03025">
    <property type="entry name" value="EPS_sugtrans"/>
    <property type="match status" value="1"/>
</dbReference>
<sequence length="456" mass="52050">MKTRVYPTSRKLFGLLGDVTIITLTYLVLTYLLVNPAAVEAHHVLYSGMLPVAVIFTVMMFSINGLYTIEHKRFSEVLISLAVSLFLVLILVMALSFVIHEFTYSRVLIISSTAVQFVLLGFWKRAVQRWEQSLHPVRRVMIMGNEDECRHVHYRMSAQPQLKLKLQHVIMDPQKDWRQELESCDIDTLIICSDIPLTTKADIVNYCTDKEIQPYIIPSSYEIFCNGAMLQKIDDIPVFRPKSLRLSVEQRAVKRTVDIIVAGMAAICALPFAIPVALAIKLGDGGPVLYSQVRVGRFGKEYKVYKFRSMRVDAEKYSGPQLATEDDPRITKVGKFIRATRLDELPQILNVLNGDMSLVGPRPERPFFVEKFKKENPEYAYRHNVKPGITGLAQVFAKYNTTPYDKLVYDLMYIENYSILEDFVIMIQTIKILVTKSATEGKDVSGKDLDLSKFQR</sequence>
<evidence type="ECO:0000256" key="6">
    <source>
        <dbReference type="ARBA" id="ARBA00023136"/>
    </source>
</evidence>
<proteinExistence type="inferred from homology"/>
<keyword evidence="5 7" id="KW-1133">Transmembrane helix</keyword>
<evidence type="ECO:0000313" key="10">
    <source>
        <dbReference type="Proteomes" id="UP001433088"/>
    </source>
</evidence>
<evidence type="ECO:0000313" key="9">
    <source>
        <dbReference type="EMBL" id="MEQ2423020.1"/>
    </source>
</evidence>
<comment type="caution">
    <text evidence="9">The sequence shown here is derived from an EMBL/GenBank/DDBJ whole genome shotgun (WGS) entry which is preliminary data.</text>
</comment>
<dbReference type="EMBL" id="JBBMEU010000071">
    <property type="protein sequence ID" value="MEQ2423020.1"/>
    <property type="molecule type" value="Genomic_DNA"/>
</dbReference>